<evidence type="ECO:0000256" key="2">
    <source>
        <dbReference type="SAM" id="Coils"/>
    </source>
</evidence>
<dbReference type="InterPro" id="IPR017964">
    <property type="entry name" value="DNA-dir_DNA_pol_B_CS"/>
</dbReference>
<accession>A0A7R8WKI8</accession>
<feature type="compositionally biased region" description="Basic and acidic residues" evidence="3">
    <location>
        <begin position="278"/>
        <end position="314"/>
    </location>
</feature>
<feature type="compositionally biased region" description="Acidic residues" evidence="3">
    <location>
        <begin position="386"/>
        <end position="403"/>
    </location>
</feature>
<dbReference type="GO" id="GO:0003676">
    <property type="term" value="F:nucleic acid binding"/>
    <property type="evidence" value="ECO:0007669"/>
    <property type="project" value="InterPro"/>
</dbReference>
<reference evidence="5" key="1">
    <citation type="submission" date="2020-11" db="EMBL/GenBank/DDBJ databases">
        <authorList>
            <person name="Tran Van P."/>
        </authorList>
    </citation>
    <scope>NUCLEOTIDE SEQUENCE</scope>
</reference>
<dbReference type="Pfam" id="PF00735">
    <property type="entry name" value="Septin"/>
    <property type="match status" value="1"/>
</dbReference>
<dbReference type="EMBL" id="OB664922">
    <property type="protein sequence ID" value="CAD7232646.1"/>
    <property type="molecule type" value="Genomic_DNA"/>
</dbReference>
<feature type="transmembrane region" description="Helical" evidence="4">
    <location>
        <begin position="1146"/>
        <end position="1173"/>
    </location>
</feature>
<feature type="transmembrane region" description="Helical" evidence="4">
    <location>
        <begin position="1194"/>
        <end position="1219"/>
    </location>
</feature>
<feature type="compositionally biased region" description="Basic and acidic residues" evidence="3">
    <location>
        <begin position="131"/>
        <end position="142"/>
    </location>
</feature>
<dbReference type="PROSITE" id="PS00116">
    <property type="entry name" value="DNA_POLYMERASE_B"/>
    <property type="match status" value="1"/>
</dbReference>
<dbReference type="PANTHER" id="PTHR32046:SF14">
    <property type="match status" value="1"/>
</dbReference>
<gene>
    <name evidence="5" type="ORF">CTOB1V02_LOCUS10478</name>
</gene>
<protein>
    <submittedName>
        <fullName evidence="5">Uncharacterized protein</fullName>
    </submittedName>
</protein>
<name>A0A7R8WKI8_9CRUS</name>
<proteinExistence type="inferred from homology"/>
<feature type="region of interest" description="Disordered" evidence="3">
    <location>
        <begin position="377"/>
        <end position="403"/>
    </location>
</feature>
<evidence type="ECO:0000313" key="5">
    <source>
        <dbReference type="EMBL" id="CAD7232646.1"/>
    </source>
</evidence>
<dbReference type="InterPro" id="IPR030379">
    <property type="entry name" value="G_SEPTIN_dom"/>
</dbReference>
<feature type="compositionally biased region" description="Acidic residues" evidence="3">
    <location>
        <begin position="143"/>
        <end position="159"/>
    </location>
</feature>
<feature type="compositionally biased region" description="Basic and acidic residues" evidence="3">
    <location>
        <begin position="521"/>
        <end position="547"/>
    </location>
</feature>
<dbReference type="SUPFAM" id="SSF52540">
    <property type="entry name" value="P-loop containing nucleoside triphosphate hydrolases"/>
    <property type="match status" value="1"/>
</dbReference>
<keyword evidence="1" id="KW-0342">GTP-binding</keyword>
<dbReference type="InterPro" id="IPR027417">
    <property type="entry name" value="P-loop_NTPase"/>
</dbReference>
<keyword evidence="4" id="KW-0472">Membrane</keyword>
<comment type="similarity">
    <text evidence="1">Belongs to the TRAFAC class TrmE-Era-EngA-EngB-Septin-like GTPase superfamily. Septin GTPase family.</text>
</comment>
<dbReference type="Pfam" id="PF03134">
    <property type="entry name" value="TB2_DP1_HVA22"/>
    <property type="match status" value="1"/>
</dbReference>
<dbReference type="GO" id="GO:0005525">
    <property type="term" value="F:GTP binding"/>
    <property type="evidence" value="ECO:0007669"/>
    <property type="project" value="UniProtKB-KW"/>
</dbReference>
<dbReference type="Gene3D" id="3.40.50.300">
    <property type="entry name" value="P-loop containing nucleotide triphosphate hydrolases"/>
    <property type="match status" value="1"/>
</dbReference>
<keyword evidence="4" id="KW-0812">Transmembrane</keyword>
<dbReference type="PANTHER" id="PTHR32046">
    <property type="entry name" value="G DOMAIN-CONTAINING PROTEIN"/>
    <property type="match status" value="1"/>
</dbReference>
<evidence type="ECO:0000256" key="3">
    <source>
        <dbReference type="SAM" id="MobiDB-lite"/>
    </source>
</evidence>
<dbReference type="OrthoDB" id="6359841at2759"/>
<evidence type="ECO:0000256" key="4">
    <source>
        <dbReference type="SAM" id="Phobius"/>
    </source>
</evidence>
<keyword evidence="1" id="KW-0547">Nucleotide-binding</keyword>
<feature type="region of interest" description="Disordered" evidence="3">
    <location>
        <begin position="517"/>
        <end position="557"/>
    </location>
</feature>
<organism evidence="5">
    <name type="scientific">Cyprideis torosa</name>
    <dbReference type="NCBI Taxonomy" id="163714"/>
    <lineage>
        <taxon>Eukaryota</taxon>
        <taxon>Metazoa</taxon>
        <taxon>Ecdysozoa</taxon>
        <taxon>Arthropoda</taxon>
        <taxon>Crustacea</taxon>
        <taxon>Oligostraca</taxon>
        <taxon>Ostracoda</taxon>
        <taxon>Podocopa</taxon>
        <taxon>Podocopida</taxon>
        <taxon>Cytherocopina</taxon>
        <taxon>Cytheroidea</taxon>
        <taxon>Cytherideidae</taxon>
        <taxon>Cyprideis</taxon>
    </lineage>
</organism>
<feature type="region of interest" description="Disordered" evidence="3">
    <location>
        <begin position="274"/>
        <end position="324"/>
    </location>
</feature>
<dbReference type="InterPro" id="IPR004345">
    <property type="entry name" value="TB2_DP1_HVA22"/>
</dbReference>
<evidence type="ECO:0000256" key="1">
    <source>
        <dbReference type="RuleBase" id="RU004560"/>
    </source>
</evidence>
<feature type="region of interest" description="Disordered" evidence="3">
    <location>
        <begin position="131"/>
        <end position="159"/>
    </location>
</feature>
<feature type="transmembrane region" description="Helical" evidence="4">
    <location>
        <begin position="1239"/>
        <end position="1267"/>
    </location>
</feature>
<sequence length="1303" mass="151130">MADAGNVGRDTRIIPDIILEFPAIKRLFVQRRPLRVSADNLAAKLHEILKKNPKKQNVSLSQNTLVNTLKQLNEKKLQIESLDQQILKLLIEDDSDDLQNLYETEYQHCEKYLEYLSSLVDEAEDFLQLAEKSRTPEKLNTKEEDEEAEVSTSTDPDDLIPEIIENPKMKKLYLQRRPLRQEARKMAEALQNLIDTFSKEQNETALQNHLVIFAKRAQEKKARLETLDERISDMILSDECEEINSLYDDEYKLCESYVDKMTAVIVQAEEYLKNPPSRRKEEAKEDIRKKEEAKEDIRKKEEAKEDIRKKEEAKQQFQPMVVDEEDEEEVTIRLAEEMRNKSRKVRDTNTQIEIYTPLQKTAVALAEDFLQLSEKSKTPEKLNTKEEDEEAEVSTSTDPDDLIPEIIENPKMKKLYLQRRPLRQEARKMGEALQNLIDTFSKEQNETALQNHLVIFAKRAQEKKARLETLDERISDMILSDECEEINSLYDDEYKLCESYVDKMTAVIVQAEEYLKNPPSRKKEEAKEDIRKKEEAKEDIRKKEEAKQQFQPMVVDEEDEEEEVTIRLAEEMRKKSRKVRDTNTQIEIYTPLQKTAVALGEVEKYEIGNKNVGIYQERSIMVLGATGTGKTTFINSMANFLFGVEASDPFRFKLITQEEEGAERSQSVTKKVTAYVLHETRLPFRLTVVDTPGYGDTDGIKADKHTTGLIKKLFESTDESGISRLDAIVLVVKASDTRLTAHQKHNFNSVFQLFGKNLAENIVVVATFSDASDPPVQKTLKDQGIEFKAFHKFNNSAFFAGPKDNPREKSAQEFYWDVGQEGFKAFFESLITMQPKSLSQSAEVLRKREALENYVQQLKRYVQSGICNLEQMRQEALILEQFEAQILANEEFEYTVDDEVVKTVRTPAGQYTTNCTSCNRTCHDSCAFKDDEDKAGCVAMGSDGHCNICPGKCYWDIHKNLPYLYVIEKVTVTKTHEDLRQKYAKAQGDRTDKEALLENLAQTFGEQQENVLKIERAINGAIAELHEIAHYPRFMTDVQYIENLIEAERSELKPGYEERIAHLSYQRDLASMMEQAQDPNFDPFTEYRDGKWTKFIEDFNNKYYQQKATRVRQQAIRQFNMMLHRKNLITGFLDAAEKMSRIQRQFIALALIVAVLTLHLSYGYGAELLCNFVGFLYPSYRTVTCNTFRRKNPIICLLVSYGYGAELLCNFIGFLYPAYRSVTCNTFRCSKEERIQLFVYWLIFAAFDVLEFFAALFLIVFPFYWFFKGAFLVWCFAPLPANGSDFLYHHVIHPHFAERFMRN</sequence>
<keyword evidence="2" id="KW-0175">Coiled coil</keyword>
<feature type="coiled-coil region" evidence="2">
    <location>
        <begin position="65"/>
        <end position="92"/>
    </location>
</feature>
<keyword evidence="4" id="KW-1133">Transmembrane helix</keyword>